<dbReference type="AlphaFoldDB" id="A0A1B9I925"/>
<dbReference type="KEGG" id="kpin:30169692"/>
<dbReference type="EMBL" id="KI894008">
    <property type="protein sequence ID" value="OCF52039.1"/>
    <property type="molecule type" value="Genomic_DNA"/>
</dbReference>
<reference evidence="1" key="2">
    <citation type="submission" date="2016-07" db="EMBL/GenBank/DDBJ databases">
        <title>Evolution of pathogenesis and genome organization in the Tremellales.</title>
        <authorList>
            <person name="Cuomo C."/>
            <person name="Litvintseva A."/>
            <person name="Heitman J."/>
            <person name="Chen Y."/>
            <person name="Sun S."/>
            <person name="Springer D."/>
            <person name="Dromer F."/>
            <person name="Young S."/>
            <person name="Zeng Q."/>
            <person name="Chapman S."/>
            <person name="Gujja S."/>
            <person name="Saif S."/>
            <person name="Birren B."/>
        </authorList>
    </citation>
    <scope>NUCLEOTIDE SEQUENCE</scope>
    <source>
        <strain evidence="1">CBS 10737</strain>
    </source>
</reference>
<name>A0A1B9I925_9TREE</name>
<accession>A0A1B9I925</accession>
<reference evidence="1" key="1">
    <citation type="submission" date="2013-07" db="EMBL/GenBank/DDBJ databases">
        <title>The Genome Sequence of Cryptococcus pinus CBS10737.</title>
        <authorList>
            <consortium name="The Broad Institute Genome Sequencing Platform"/>
            <person name="Cuomo C."/>
            <person name="Litvintseva A."/>
            <person name="Chen Y."/>
            <person name="Heitman J."/>
            <person name="Sun S."/>
            <person name="Springer D."/>
            <person name="Dromer F."/>
            <person name="Young S.K."/>
            <person name="Zeng Q."/>
            <person name="Gargeya S."/>
            <person name="Fitzgerald M."/>
            <person name="Abouelleil A."/>
            <person name="Alvarado L."/>
            <person name="Berlin A.M."/>
            <person name="Chapman S.B."/>
            <person name="Dewar J."/>
            <person name="Goldberg J."/>
            <person name="Griggs A."/>
            <person name="Gujja S."/>
            <person name="Hansen M."/>
            <person name="Howarth C."/>
            <person name="Imamovic A."/>
            <person name="Larimer J."/>
            <person name="McCowan C."/>
            <person name="Murphy C."/>
            <person name="Pearson M."/>
            <person name="Priest M."/>
            <person name="Roberts A."/>
            <person name="Saif S."/>
            <person name="Shea T."/>
            <person name="Sykes S."/>
            <person name="Wortman J."/>
            <person name="Nusbaum C."/>
            <person name="Birren B."/>
        </authorList>
    </citation>
    <scope>NUCLEOTIDE SEQUENCE [LARGE SCALE GENOMIC DNA]</scope>
    <source>
        <strain evidence="1">CBS 10737</strain>
    </source>
</reference>
<dbReference type="RefSeq" id="XP_019013258.2">
    <property type="nucleotide sequence ID" value="XM_019153097.2"/>
</dbReference>
<gene>
    <name evidence="1" type="ORF">I206_01323</name>
</gene>
<organism evidence="1">
    <name type="scientific">Kwoniella pini CBS 10737</name>
    <dbReference type="NCBI Taxonomy" id="1296096"/>
    <lineage>
        <taxon>Eukaryota</taxon>
        <taxon>Fungi</taxon>
        <taxon>Dikarya</taxon>
        <taxon>Basidiomycota</taxon>
        <taxon>Agaricomycotina</taxon>
        <taxon>Tremellomycetes</taxon>
        <taxon>Tremellales</taxon>
        <taxon>Cryptococcaceae</taxon>
        <taxon>Kwoniella</taxon>
    </lineage>
</organism>
<proteinExistence type="predicted"/>
<sequence length="411" mass="49281">MSMSPAARFAGNAVIIDNLYDHLDQTNTLVMMKVKKTFYEIGLSHLYEEITIKIGKPDPFANIELDSNVRNSFEDEKIQKPNINMIKRINFFYHTKSQCPFNIYRNIPILPNLKIINLLRGEIPNSIEYEKELCEYSKCQFLKESCINIKKIIIYQLNFKVLKNFNKLEEIIIKIRPCQAPNIKRFMNKKKKKSDNRPYTKESKFNLKIPKSVKLVKLVWWDEYHSYKLDKYHYKVKNRRCGYKGGTYEYFSKKGCVYCDKIGYEDNLSRYVMDVFQKFRFMDVFKELGRHLNENQRLEVYNIDKLVERLNHTEFMNIEEVENLLVDKLDQGILEKINKNNKASKLEKMKNYKIKVDFYSAKQYYPEFIELDMIVDEEARYWEYRLFPSDEMNSWDKATQDDAIRTESLLV</sequence>
<protein>
    <submittedName>
        <fullName evidence="1">Uncharacterized protein</fullName>
    </submittedName>
</protein>
<evidence type="ECO:0000313" key="1">
    <source>
        <dbReference type="EMBL" id="OCF52039.1"/>
    </source>
</evidence>
<dbReference type="GeneID" id="30169692"/>
<dbReference type="OrthoDB" id="2571046at2759"/>